<keyword evidence="1" id="KW-1133">Transmembrane helix</keyword>
<dbReference type="Proteomes" id="UP000176914">
    <property type="component" value="Unassembled WGS sequence"/>
</dbReference>
<evidence type="ECO:0000313" key="3">
    <source>
        <dbReference type="Proteomes" id="UP000176914"/>
    </source>
</evidence>
<evidence type="ECO:0000256" key="1">
    <source>
        <dbReference type="SAM" id="Phobius"/>
    </source>
</evidence>
<proteinExistence type="predicted"/>
<keyword evidence="1" id="KW-0472">Membrane</keyword>
<organism evidence="2 3">
    <name type="scientific">Candidatus Kaiserbacteria bacterium RIFCSPHIGHO2_02_FULL_55_25</name>
    <dbReference type="NCBI Taxonomy" id="1798498"/>
    <lineage>
        <taxon>Bacteria</taxon>
        <taxon>Candidatus Kaiseribacteriota</taxon>
    </lineage>
</organism>
<protein>
    <submittedName>
        <fullName evidence="2">Uncharacterized protein</fullName>
    </submittedName>
</protein>
<accession>A0A1F6EAX0</accession>
<dbReference type="AlphaFoldDB" id="A0A1F6EAX0"/>
<gene>
    <name evidence="2" type="ORF">A3C20_04520</name>
</gene>
<evidence type="ECO:0000313" key="2">
    <source>
        <dbReference type="EMBL" id="OGG70757.1"/>
    </source>
</evidence>
<keyword evidence="1" id="KW-0812">Transmembrane</keyword>
<comment type="caution">
    <text evidence="2">The sequence shown here is derived from an EMBL/GenBank/DDBJ whole genome shotgun (WGS) entry which is preliminary data.</text>
</comment>
<reference evidence="2 3" key="1">
    <citation type="journal article" date="2016" name="Nat. Commun.">
        <title>Thousands of microbial genomes shed light on interconnected biogeochemical processes in an aquifer system.</title>
        <authorList>
            <person name="Anantharaman K."/>
            <person name="Brown C.T."/>
            <person name="Hug L.A."/>
            <person name="Sharon I."/>
            <person name="Castelle C.J."/>
            <person name="Probst A.J."/>
            <person name="Thomas B.C."/>
            <person name="Singh A."/>
            <person name="Wilkins M.J."/>
            <person name="Karaoz U."/>
            <person name="Brodie E.L."/>
            <person name="Williams K.H."/>
            <person name="Hubbard S.S."/>
            <person name="Banfield J.F."/>
        </authorList>
    </citation>
    <scope>NUCLEOTIDE SEQUENCE [LARGE SCALE GENOMIC DNA]</scope>
</reference>
<feature type="transmembrane region" description="Helical" evidence="1">
    <location>
        <begin position="6"/>
        <end position="30"/>
    </location>
</feature>
<dbReference type="EMBL" id="MFLL01000001">
    <property type="protein sequence ID" value="OGG70757.1"/>
    <property type="molecule type" value="Genomic_DNA"/>
</dbReference>
<sequence>MKEALVRLVWFFIIACAVSYTVFLVAGSAIRAEAIDESRIVLIRDSLKPGVHYLSGIIMAPSTCAQISERSVQISTTTYQLIFTSWEEPSVACVREDTPRSFRVVVFAPAAGIQFIGSLDGEPLRLAVIPVIQRN</sequence>
<name>A0A1F6EAX0_9BACT</name>